<dbReference type="AlphaFoldDB" id="A0AAN9HYQ7"/>
<comment type="caution">
    <text evidence="1">The sequence shown here is derived from an EMBL/GenBank/DDBJ whole genome shotgun (WGS) entry which is preliminary data.</text>
</comment>
<name>A0AAN9HYQ7_CROPI</name>
<dbReference type="EMBL" id="JAYWIO010000005">
    <property type="protein sequence ID" value="KAK7259162.1"/>
    <property type="molecule type" value="Genomic_DNA"/>
</dbReference>
<organism evidence="1 2">
    <name type="scientific">Crotalaria pallida</name>
    <name type="common">Smooth rattlebox</name>
    <name type="synonym">Crotalaria striata</name>
    <dbReference type="NCBI Taxonomy" id="3830"/>
    <lineage>
        <taxon>Eukaryota</taxon>
        <taxon>Viridiplantae</taxon>
        <taxon>Streptophyta</taxon>
        <taxon>Embryophyta</taxon>
        <taxon>Tracheophyta</taxon>
        <taxon>Spermatophyta</taxon>
        <taxon>Magnoliopsida</taxon>
        <taxon>eudicotyledons</taxon>
        <taxon>Gunneridae</taxon>
        <taxon>Pentapetalae</taxon>
        <taxon>rosids</taxon>
        <taxon>fabids</taxon>
        <taxon>Fabales</taxon>
        <taxon>Fabaceae</taxon>
        <taxon>Papilionoideae</taxon>
        <taxon>50 kb inversion clade</taxon>
        <taxon>genistoids sensu lato</taxon>
        <taxon>core genistoids</taxon>
        <taxon>Crotalarieae</taxon>
        <taxon>Crotalaria</taxon>
    </lineage>
</organism>
<accession>A0AAN9HYQ7</accession>
<evidence type="ECO:0000313" key="1">
    <source>
        <dbReference type="EMBL" id="KAK7259162.1"/>
    </source>
</evidence>
<dbReference type="Proteomes" id="UP001372338">
    <property type="component" value="Unassembled WGS sequence"/>
</dbReference>
<sequence length="98" mass="10868">MSFCNNLTKIICFTKGSETCSLSFNRAKFQSVSSQSLVHSRCVPNRSTEHSSNQSIEFFTWLLFKSLISTEDPVVQDSIKCGGCLDNGYRNGSGLQFA</sequence>
<keyword evidence="2" id="KW-1185">Reference proteome</keyword>
<protein>
    <submittedName>
        <fullName evidence="1">Uncharacterized protein</fullName>
    </submittedName>
</protein>
<gene>
    <name evidence="1" type="ORF">RIF29_24761</name>
</gene>
<evidence type="ECO:0000313" key="2">
    <source>
        <dbReference type="Proteomes" id="UP001372338"/>
    </source>
</evidence>
<proteinExistence type="predicted"/>
<reference evidence="1 2" key="1">
    <citation type="submission" date="2024-01" db="EMBL/GenBank/DDBJ databases">
        <title>The genomes of 5 underutilized Papilionoideae crops provide insights into root nodulation and disease resistanc.</title>
        <authorList>
            <person name="Yuan L."/>
        </authorList>
    </citation>
    <scope>NUCLEOTIDE SEQUENCE [LARGE SCALE GENOMIC DNA]</scope>
    <source>
        <strain evidence="1">ZHUSHIDOU_FW_LH</strain>
        <tissue evidence="1">Leaf</tissue>
    </source>
</reference>